<keyword evidence="2" id="KW-0732">Signal</keyword>
<evidence type="ECO:0000313" key="3">
    <source>
        <dbReference type="EMBL" id="HCO23275.1"/>
    </source>
</evidence>
<keyword evidence="1" id="KW-1133">Transmembrane helix</keyword>
<feature type="signal peptide" evidence="2">
    <location>
        <begin position="1"/>
        <end position="22"/>
    </location>
</feature>
<sequence length="234" mass="26134">MPVRIILICTLILCFCGSVAEAGMPSASIDLTEIAQLRLQSISFFLLLFLLSAWGLKKLWNMLARDFPKLPVISYKAALAGTFLWGLMFLFVLTMISGARELLTPGAWEKDGRTYRLTDSESEQETLAAAEALLKERRSKLAELRSALFMHVATHDGNYPEKIEDASFADEFWMQPGDLNARYGYVPGEKQSDQVRPLAFEQAVYGDEQQLILFTDGAIKQVSLKAARETLSGK</sequence>
<reference evidence="3 4" key="1">
    <citation type="journal article" date="2018" name="Nat. Biotechnol.">
        <title>A standardized bacterial taxonomy based on genome phylogeny substantially revises the tree of life.</title>
        <authorList>
            <person name="Parks D.H."/>
            <person name="Chuvochina M."/>
            <person name="Waite D.W."/>
            <person name="Rinke C."/>
            <person name="Skarshewski A."/>
            <person name="Chaumeil P.A."/>
            <person name="Hugenholtz P."/>
        </authorList>
    </citation>
    <scope>NUCLEOTIDE SEQUENCE [LARGE SCALE GENOMIC DNA]</scope>
    <source>
        <strain evidence="3">UBA9375</strain>
    </source>
</reference>
<keyword evidence="1" id="KW-0812">Transmembrane</keyword>
<dbReference type="EMBL" id="DQAY01000056">
    <property type="protein sequence ID" value="HCO23275.1"/>
    <property type="molecule type" value="Genomic_DNA"/>
</dbReference>
<dbReference type="Proteomes" id="UP000263642">
    <property type="component" value="Unassembled WGS sequence"/>
</dbReference>
<keyword evidence="1" id="KW-0472">Membrane</keyword>
<name>A0A3D3R386_9PLAN</name>
<comment type="caution">
    <text evidence="3">The sequence shown here is derived from an EMBL/GenBank/DDBJ whole genome shotgun (WGS) entry which is preliminary data.</text>
</comment>
<protein>
    <submittedName>
        <fullName evidence="3">Uncharacterized protein</fullName>
    </submittedName>
</protein>
<feature type="chain" id="PRO_5017657576" evidence="2">
    <location>
        <begin position="23"/>
        <end position="234"/>
    </location>
</feature>
<feature type="transmembrane region" description="Helical" evidence="1">
    <location>
        <begin position="77"/>
        <end position="96"/>
    </location>
</feature>
<evidence type="ECO:0000313" key="4">
    <source>
        <dbReference type="Proteomes" id="UP000263642"/>
    </source>
</evidence>
<organism evidence="3 4">
    <name type="scientific">Gimesia maris</name>
    <dbReference type="NCBI Taxonomy" id="122"/>
    <lineage>
        <taxon>Bacteria</taxon>
        <taxon>Pseudomonadati</taxon>
        <taxon>Planctomycetota</taxon>
        <taxon>Planctomycetia</taxon>
        <taxon>Planctomycetales</taxon>
        <taxon>Planctomycetaceae</taxon>
        <taxon>Gimesia</taxon>
    </lineage>
</organism>
<proteinExistence type="predicted"/>
<accession>A0A3D3R386</accession>
<gene>
    <name evidence="3" type="ORF">DIT97_09550</name>
</gene>
<dbReference type="AlphaFoldDB" id="A0A3D3R386"/>
<evidence type="ECO:0000256" key="1">
    <source>
        <dbReference type="SAM" id="Phobius"/>
    </source>
</evidence>
<feature type="transmembrane region" description="Helical" evidence="1">
    <location>
        <begin position="38"/>
        <end position="56"/>
    </location>
</feature>
<evidence type="ECO:0000256" key="2">
    <source>
        <dbReference type="SAM" id="SignalP"/>
    </source>
</evidence>